<sequence>MAATTAPVRVVVLAYPRVDELDLFGAYSVLAKAAPRFDVRIAARDEQVTGSGGVTFTAGTDLAAVESADAVVVPGGRGAVDAAADAGLREVLRAADSRGAAMYGVCSGTLLIAAAGLADGRRVAVHHGKRELLRAHPVGDVVSGLVRDGRVSTVGGDHRDSVKSVDLAFALLADFAADLVEPISTRMETRPGRRAS</sequence>
<evidence type="ECO:0000259" key="1">
    <source>
        <dbReference type="Pfam" id="PF01965"/>
    </source>
</evidence>
<evidence type="ECO:0000313" key="2">
    <source>
        <dbReference type="EMBL" id="MDX8031048.1"/>
    </source>
</evidence>
<dbReference type="PANTHER" id="PTHR43130:SF3">
    <property type="entry name" value="HTH-TYPE TRANSCRIPTIONAL REGULATOR RV1931C"/>
    <property type="match status" value="1"/>
</dbReference>
<keyword evidence="3" id="KW-1185">Reference proteome</keyword>
<dbReference type="RefSeq" id="WP_319966114.1">
    <property type="nucleotide sequence ID" value="NZ_JAXAVW010000009.1"/>
</dbReference>
<dbReference type="Proteomes" id="UP001285521">
    <property type="component" value="Unassembled WGS sequence"/>
</dbReference>
<reference evidence="2 3" key="2">
    <citation type="submission" date="2023-11" db="EMBL/GenBank/DDBJ databases">
        <authorList>
            <person name="Lara A.C."/>
            <person name="Chronakova A."/>
        </authorList>
    </citation>
    <scope>NUCLEOTIDE SEQUENCE [LARGE SCALE GENOMIC DNA]</scope>
    <source>
        <strain evidence="2 3">BCCO 10_0856</strain>
    </source>
</reference>
<name>A0ABU4SYU8_9PSEU</name>
<dbReference type="EMBL" id="JAXAVW010000009">
    <property type="protein sequence ID" value="MDX8031048.1"/>
    <property type="molecule type" value="Genomic_DNA"/>
</dbReference>
<dbReference type="Pfam" id="PF01965">
    <property type="entry name" value="DJ-1_PfpI"/>
    <property type="match status" value="1"/>
</dbReference>
<dbReference type="Gene3D" id="3.40.50.880">
    <property type="match status" value="1"/>
</dbReference>
<organism evidence="2 3">
    <name type="scientific">Lentzea miocenica</name>
    <dbReference type="NCBI Taxonomy" id="3095431"/>
    <lineage>
        <taxon>Bacteria</taxon>
        <taxon>Bacillati</taxon>
        <taxon>Actinomycetota</taxon>
        <taxon>Actinomycetes</taxon>
        <taxon>Pseudonocardiales</taxon>
        <taxon>Pseudonocardiaceae</taxon>
        <taxon>Lentzea</taxon>
    </lineage>
</organism>
<dbReference type="InterPro" id="IPR002818">
    <property type="entry name" value="DJ-1/PfpI"/>
</dbReference>
<dbReference type="InterPro" id="IPR052158">
    <property type="entry name" value="INH-QAR"/>
</dbReference>
<proteinExistence type="predicted"/>
<dbReference type="SUPFAM" id="SSF52317">
    <property type="entry name" value="Class I glutamine amidotransferase-like"/>
    <property type="match status" value="1"/>
</dbReference>
<accession>A0ABU4SYU8</accession>
<protein>
    <submittedName>
        <fullName evidence="2">DJ-1/PfpI family protein</fullName>
    </submittedName>
</protein>
<gene>
    <name evidence="2" type="ORF">SK803_12545</name>
</gene>
<dbReference type="PANTHER" id="PTHR43130">
    <property type="entry name" value="ARAC-FAMILY TRANSCRIPTIONAL REGULATOR"/>
    <property type="match status" value="1"/>
</dbReference>
<reference evidence="2 3" key="1">
    <citation type="submission" date="2023-11" db="EMBL/GenBank/DDBJ databases">
        <title>Lentzea sokolovensis, sp. nov., Lentzea kristufkii, sp. nov., and Lentzea miocenensis, sp. nov., rare actinobacteria from Sokolov Coal Basin, Miocene lacustrine sediment, Czech Republic.</title>
        <authorList>
            <person name="Lara A."/>
            <person name="Kotroba L."/>
            <person name="Nouioui I."/>
            <person name="Neumann-Schaal M."/>
            <person name="Mast Y."/>
            <person name="Chronakova A."/>
        </authorList>
    </citation>
    <scope>NUCLEOTIDE SEQUENCE [LARGE SCALE GENOMIC DNA]</scope>
    <source>
        <strain evidence="2 3">BCCO 10_0856</strain>
    </source>
</reference>
<evidence type="ECO:0000313" key="3">
    <source>
        <dbReference type="Proteomes" id="UP001285521"/>
    </source>
</evidence>
<comment type="caution">
    <text evidence="2">The sequence shown here is derived from an EMBL/GenBank/DDBJ whole genome shotgun (WGS) entry which is preliminary data.</text>
</comment>
<dbReference type="InterPro" id="IPR029062">
    <property type="entry name" value="Class_I_gatase-like"/>
</dbReference>
<feature type="domain" description="DJ-1/PfpI" evidence="1">
    <location>
        <begin position="9"/>
        <end position="153"/>
    </location>
</feature>